<gene>
    <name evidence="2" type="ORF">SAMN05192550_1989</name>
</gene>
<evidence type="ECO:0000256" key="1">
    <source>
        <dbReference type="SAM" id="Phobius"/>
    </source>
</evidence>
<dbReference type="Proteomes" id="UP000182367">
    <property type="component" value="Unassembled WGS sequence"/>
</dbReference>
<keyword evidence="1" id="KW-1133">Transmembrane helix</keyword>
<protein>
    <submittedName>
        <fullName evidence="2">Uncharacterized protein</fullName>
    </submittedName>
</protein>
<feature type="transmembrane region" description="Helical" evidence="1">
    <location>
        <begin position="43"/>
        <end position="59"/>
    </location>
</feature>
<keyword evidence="1" id="KW-0472">Membrane</keyword>
<accession>A0A1G8T2L6</accession>
<comment type="caution">
    <text evidence="2">The sequence shown here is derived from an EMBL/GenBank/DDBJ whole genome shotgun (WGS) entry which is preliminary data.</text>
</comment>
<keyword evidence="1" id="KW-0812">Transmembrane</keyword>
<evidence type="ECO:0000313" key="3">
    <source>
        <dbReference type="Proteomes" id="UP000182367"/>
    </source>
</evidence>
<organism evidence="2 3">
    <name type="scientific">Flavobacterium glycines</name>
    <dbReference type="NCBI Taxonomy" id="551990"/>
    <lineage>
        <taxon>Bacteria</taxon>
        <taxon>Pseudomonadati</taxon>
        <taxon>Bacteroidota</taxon>
        <taxon>Flavobacteriia</taxon>
        <taxon>Flavobacteriales</taxon>
        <taxon>Flavobacteriaceae</taxon>
        <taxon>Flavobacterium</taxon>
    </lineage>
</organism>
<proteinExistence type="predicted"/>
<name>A0A1G8T2L6_9FLAO</name>
<sequence>MCCMTKNTKNLLFIKQFHIFVYNQTEVFSQTDVSSHYRMTRPYIILTILFLTFIGQLFGQDTTIYDQENASMFSNNYTFIKKNKSDNFGTFIQYSGTDDMQHWFGQGVFTETNKKYFLTFDTTNNRNRIETVSSTGHSDTLYIKWFDWSGEQQEWFSIRFADTTKNKNIYRADYLTGFVKIPKKDLTDKNLSLFAFGSNRNIFDFSVADNVDEINVFANDPVLMHTFDKKKETLRKNGKGFTTVGMWTKEKPTQFVVRQK</sequence>
<dbReference type="EMBL" id="FNEO01000002">
    <property type="protein sequence ID" value="SDJ35734.1"/>
    <property type="molecule type" value="Genomic_DNA"/>
</dbReference>
<reference evidence="2 3" key="1">
    <citation type="submission" date="2016-10" db="EMBL/GenBank/DDBJ databases">
        <authorList>
            <person name="Varghese N."/>
            <person name="Submissions S."/>
        </authorList>
    </citation>
    <scope>NUCLEOTIDE SEQUENCE [LARGE SCALE GENOMIC DNA]</scope>
    <source>
        <strain evidence="2 3">Gm-149</strain>
    </source>
</reference>
<evidence type="ECO:0000313" key="2">
    <source>
        <dbReference type="EMBL" id="SDJ35734.1"/>
    </source>
</evidence>
<keyword evidence="3" id="KW-1185">Reference proteome</keyword>